<dbReference type="AlphaFoldDB" id="A0A3A8PLR2"/>
<feature type="domain" description="Nudix hydrolase" evidence="1">
    <location>
        <begin position="18"/>
        <end position="211"/>
    </location>
</feature>
<dbReference type="InterPro" id="IPR001279">
    <property type="entry name" value="Metallo-B-lactamas"/>
</dbReference>
<dbReference type="InterPro" id="IPR000086">
    <property type="entry name" value="NUDIX_hydrolase_dom"/>
</dbReference>
<dbReference type="Gene3D" id="1.10.10.10">
    <property type="entry name" value="Winged helix-like DNA-binding domain superfamily/Winged helix DNA-binding domain"/>
    <property type="match status" value="1"/>
</dbReference>
<dbReference type="InterPro" id="IPR036866">
    <property type="entry name" value="RibonucZ/Hydroxyglut_hydro"/>
</dbReference>
<dbReference type="EMBL" id="RAWB01000190">
    <property type="protein sequence ID" value="RKH57039.1"/>
    <property type="molecule type" value="Genomic_DNA"/>
</dbReference>
<proteinExistence type="predicted"/>
<protein>
    <submittedName>
        <fullName evidence="2">MBL fold metallo-hydrolase</fullName>
    </submittedName>
</protein>
<dbReference type="InterPro" id="IPR041516">
    <property type="entry name" value="LACTB2_WH"/>
</dbReference>
<dbReference type="PROSITE" id="PS51462">
    <property type="entry name" value="NUDIX"/>
    <property type="match status" value="1"/>
</dbReference>
<comment type="caution">
    <text evidence="2">The sequence shown here is derived from an EMBL/GenBank/DDBJ whole genome shotgun (WGS) entry which is preliminary data.</text>
</comment>
<dbReference type="RefSeq" id="WP_120644767.1">
    <property type="nucleotide sequence ID" value="NZ_RAWB01000190.1"/>
</dbReference>
<dbReference type="InterPro" id="IPR050662">
    <property type="entry name" value="Sec-metab_biosynth-thioest"/>
</dbReference>
<dbReference type="Pfam" id="PF00753">
    <property type="entry name" value="Lactamase_B"/>
    <property type="match status" value="1"/>
</dbReference>
<name>A0A3A8PLR2_9BACT</name>
<dbReference type="InterPro" id="IPR015797">
    <property type="entry name" value="NUDIX_hydrolase-like_dom_sf"/>
</dbReference>
<evidence type="ECO:0000313" key="3">
    <source>
        <dbReference type="Proteomes" id="UP000272888"/>
    </source>
</evidence>
<organism evidence="2 3">
    <name type="scientific">Corallococcus llansteffanensis</name>
    <dbReference type="NCBI Taxonomy" id="2316731"/>
    <lineage>
        <taxon>Bacteria</taxon>
        <taxon>Pseudomonadati</taxon>
        <taxon>Myxococcota</taxon>
        <taxon>Myxococcia</taxon>
        <taxon>Myxococcales</taxon>
        <taxon>Cystobacterineae</taxon>
        <taxon>Myxococcaceae</taxon>
        <taxon>Corallococcus</taxon>
    </lineage>
</organism>
<gene>
    <name evidence="2" type="ORF">D7V93_19045</name>
</gene>
<dbReference type="InterPro" id="IPR036388">
    <property type="entry name" value="WH-like_DNA-bd_sf"/>
</dbReference>
<dbReference type="PANTHER" id="PTHR23131:SF0">
    <property type="entry name" value="ENDORIBONUCLEASE LACTB2"/>
    <property type="match status" value="1"/>
</dbReference>
<keyword evidence="3" id="KW-1185">Reference proteome</keyword>
<sequence length="514" mass="55245">MSELLPGMGLLPSHTPAEPRASSVVILYRRARDGVGVEVFWVKRERALAFAGGFYAFPGGKLDRDDADVPVQGVQGEEAALRSAAARELFEEAGVLVAEGARSLSPEALAEARNAQLAGTVKWSGWLASQGLSLRAEDLKPAGRWITPPWAPVRFDTRFYLVELPEGASASIIAGELSEGAWIRPADALSRWSDGTALLHPPAQHALQVLAEFTDDSDARARLSTPPYCPGYVAQRIEFQRGVRVVALETPTLPPATHTNAYVLGTGDLLVVDPGSSDVKQYAKLLSLVAGLKAEGMRPVAVVLTHHHGDHVGGALAVKERLGIPLWCHARTADRLDFPVERLLEDGEVLELGGPLPQRWRVLHTPGHAQGHLCLVDFRSKAAVVGDMVASVGSIVIDPPEGNMVDYLTQLRRLRDWPVTTLYPAHGSPVPDGPGKLDEYLRHRAQREAIILEAVPATGATLAEVVATAYADTPPLLHPVAERSALATLEKLVAEGRVREESFSWFRLGGGAGA</sequence>
<dbReference type="Gene3D" id="3.60.15.10">
    <property type="entry name" value="Ribonuclease Z/Hydroxyacylglutathione hydrolase-like"/>
    <property type="match status" value="1"/>
</dbReference>
<dbReference type="SMART" id="SM00849">
    <property type="entry name" value="Lactamase_B"/>
    <property type="match status" value="1"/>
</dbReference>
<keyword evidence="2" id="KW-0378">Hydrolase</keyword>
<dbReference type="CDD" id="cd18870">
    <property type="entry name" value="NUDIX_AcylCoAdiphos_Nudt19"/>
    <property type="match status" value="1"/>
</dbReference>
<dbReference type="Pfam" id="PF17778">
    <property type="entry name" value="WHD_BLACT"/>
    <property type="match status" value="1"/>
</dbReference>
<dbReference type="SUPFAM" id="SSF55811">
    <property type="entry name" value="Nudix"/>
    <property type="match status" value="1"/>
</dbReference>
<reference evidence="3" key="1">
    <citation type="submission" date="2018-09" db="EMBL/GenBank/DDBJ databases">
        <authorList>
            <person name="Livingstone P.G."/>
            <person name="Whitworth D.E."/>
        </authorList>
    </citation>
    <scope>NUCLEOTIDE SEQUENCE [LARGE SCALE GENOMIC DNA]</scope>
    <source>
        <strain evidence="3">CA051B</strain>
    </source>
</reference>
<dbReference type="Proteomes" id="UP000272888">
    <property type="component" value="Unassembled WGS sequence"/>
</dbReference>
<accession>A0A3A8PLR2</accession>
<dbReference type="SUPFAM" id="SSF56281">
    <property type="entry name" value="Metallo-hydrolase/oxidoreductase"/>
    <property type="match status" value="1"/>
</dbReference>
<dbReference type="PANTHER" id="PTHR23131">
    <property type="entry name" value="ENDORIBONUCLEASE LACTB2"/>
    <property type="match status" value="1"/>
</dbReference>
<dbReference type="Gene3D" id="3.90.79.10">
    <property type="entry name" value="Nucleoside Triphosphate Pyrophosphohydrolase"/>
    <property type="match status" value="1"/>
</dbReference>
<dbReference type="GO" id="GO:0016787">
    <property type="term" value="F:hydrolase activity"/>
    <property type="evidence" value="ECO:0007669"/>
    <property type="project" value="UniProtKB-KW"/>
</dbReference>
<evidence type="ECO:0000259" key="1">
    <source>
        <dbReference type="PROSITE" id="PS51462"/>
    </source>
</evidence>
<evidence type="ECO:0000313" key="2">
    <source>
        <dbReference type="EMBL" id="RKH57039.1"/>
    </source>
</evidence>